<organism evidence="1 2">
    <name type="scientific">Xenorhabdus stockiae</name>
    <dbReference type="NCBI Taxonomy" id="351614"/>
    <lineage>
        <taxon>Bacteria</taxon>
        <taxon>Pseudomonadati</taxon>
        <taxon>Pseudomonadota</taxon>
        <taxon>Gammaproteobacteria</taxon>
        <taxon>Enterobacterales</taxon>
        <taxon>Morganellaceae</taxon>
        <taxon>Xenorhabdus</taxon>
    </lineage>
</organism>
<accession>A0A2D0KM52</accession>
<dbReference type="EMBL" id="NJAJ01000029">
    <property type="protein sequence ID" value="PHM64468.1"/>
    <property type="molecule type" value="Genomic_DNA"/>
</dbReference>
<keyword evidence="2" id="KW-1185">Reference proteome</keyword>
<proteinExistence type="predicted"/>
<dbReference type="Proteomes" id="UP000222366">
    <property type="component" value="Unassembled WGS sequence"/>
</dbReference>
<evidence type="ECO:0000313" key="1">
    <source>
        <dbReference type="EMBL" id="PHM64468.1"/>
    </source>
</evidence>
<gene>
    <name evidence="1" type="ORF">Xsto_03004</name>
</gene>
<dbReference type="RefSeq" id="WP_099125524.1">
    <property type="nucleotide sequence ID" value="NZ_CAWNRH010000103.1"/>
</dbReference>
<evidence type="ECO:0000313" key="2">
    <source>
        <dbReference type="Proteomes" id="UP000222366"/>
    </source>
</evidence>
<dbReference type="AlphaFoldDB" id="A0A2D0KM52"/>
<reference evidence="1 2" key="1">
    <citation type="journal article" date="2017" name="Nat. Microbiol.">
        <title>Natural product diversity associated with the nematode symbionts Photorhabdus and Xenorhabdus.</title>
        <authorList>
            <person name="Tobias N.J."/>
            <person name="Wolff H."/>
            <person name="Djahanschiri B."/>
            <person name="Grundmann F."/>
            <person name="Kronenwerth M."/>
            <person name="Shi Y.M."/>
            <person name="Simonyi S."/>
            <person name="Grun P."/>
            <person name="Shapiro-Ilan D."/>
            <person name="Pidot S.J."/>
            <person name="Stinear T.P."/>
            <person name="Ebersberger I."/>
            <person name="Bode H.B."/>
        </authorList>
    </citation>
    <scope>NUCLEOTIDE SEQUENCE [LARGE SCALE GENOMIC DNA]</scope>
    <source>
        <strain evidence="1 2">DSM 17904</strain>
    </source>
</reference>
<comment type="caution">
    <text evidence="1">The sequence shown here is derived from an EMBL/GenBank/DDBJ whole genome shotgun (WGS) entry which is preliminary data.</text>
</comment>
<name>A0A2D0KM52_9GAMM</name>
<sequence length="147" mass="17814">MLEKEEEKQLLYFIISIFWRSTFTWDKVECCNFNNEIIEEMKSFLKEEIVILRTFKIYVEVMTEEFWGVIFPFKAPRENSIEEYTFVIMDYMFTLVPEKSFLFEQTPKDIQVIYGIDKKRESAIYKAFKRIHAESTKKGGENHDITW</sequence>
<protein>
    <submittedName>
        <fullName evidence="1">Uncharacterized protein</fullName>
    </submittedName>
</protein>